<comment type="caution">
    <text evidence="2">The sequence shown here is derived from an EMBL/GenBank/DDBJ whole genome shotgun (WGS) entry which is preliminary data.</text>
</comment>
<keyword evidence="1" id="KW-0732">Signal</keyword>
<proteinExistence type="predicted"/>
<evidence type="ECO:0000256" key="1">
    <source>
        <dbReference type="SAM" id="SignalP"/>
    </source>
</evidence>
<accession>A0A923HIE6</accession>
<feature type="chain" id="PRO_5037909031" evidence="1">
    <location>
        <begin position="26"/>
        <end position="281"/>
    </location>
</feature>
<reference evidence="2" key="1">
    <citation type="submission" date="2020-08" db="EMBL/GenBank/DDBJ databases">
        <title>Novel species isolated from subtropical streams in China.</title>
        <authorList>
            <person name="Lu H."/>
        </authorList>
    </citation>
    <scope>NUCLEOTIDE SEQUENCE</scope>
    <source>
        <strain evidence="2">KACC 12607</strain>
    </source>
</reference>
<dbReference type="SUPFAM" id="SSF53850">
    <property type="entry name" value="Periplasmic binding protein-like II"/>
    <property type="match status" value="1"/>
</dbReference>
<organism evidence="2 3">
    <name type="scientific">Undibacterium jejuense</name>
    <dbReference type="NCBI Taxonomy" id="1344949"/>
    <lineage>
        <taxon>Bacteria</taxon>
        <taxon>Pseudomonadati</taxon>
        <taxon>Pseudomonadota</taxon>
        <taxon>Betaproteobacteria</taxon>
        <taxon>Burkholderiales</taxon>
        <taxon>Oxalobacteraceae</taxon>
        <taxon>Undibacterium</taxon>
    </lineage>
</organism>
<dbReference type="Proteomes" id="UP000634011">
    <property type="component" value="Unassembled WGS sequence"/>
</dbReference>
<dbReference type="PANTHER" id="PTHR35841:SF1">
    <property type="entry name" value="PHOSPHONATES-BINDING PERIPLASMIC PROTEIN"/>
    <property type="match status" value="1"/>
</dbReference>
<dbReference type="RefSeq" id="WP_186912923.1">
    <property type="nucleotide sequence ID" value="NZ_JACOFV010000011.1"/>
</dbReference>
<dbReference type="AlphaFoldDB" id="A0A923HIE6"/>
<dbReference type="Gene3D" id="3.40.190.10">
    <property type="entry name" value="Periplasmic binding protein-like II"/>
    <property type="match status" value="2"/>
</dbReference>
<name>A0A923HIE6_9BURK</name>
<dbReference type="PANTHER" id="PTHR35841">
    <property type="entry name" value="PHOSPHONATES-BINDING PERIPLASMIC PROTEIN"/>
    <property type="match status" value="1"/>
</dbReference>
<dbReference type="Pfam" id="PF12974">
    <property type="entry name" value="Phosphonate-bd"/>
    <property type="match status" value="1"/>
</dbReference>
<feature type="signal peptide" evidence="1">
    <location>
        <begin position="1"/>
        <end position="25"/>
    </location>
</feature>
<evidence type="ECO:0000313" key="2">
    <source>
        <dbReference type="EMBL" id="MBC3862983.1"/>
    </source>
</evidence>
<gene>
    <name evidence="2" type="ORF">H8K32_12800</name>
</gene>
<sequence>MSWTLTRLRWLALFFAFATSMPDAAELQRNIKVGILPYLSPQVLITLFAPVREQLQQQTGIPVELYTATDVPGILKKSLHQDYDVLIMSAHLSRFLQKRAGYIPAIQFTNDLYGSVFVADNSKIVKLADLRGKKLAVTDRAVLVNLAVFKALQEDHIREGDLIVRPSLNQNAALLSIVKGENDAAIAAHFALDQMPEEQARCCREIFRTQTLPNMMISFSSRLTEKQRLALTAALLNLPETEAGAQFLKNSRFGGVKKIELSSMPELDKFLPETLKYLDLQ</sequence>
<evidence type="ECO:0000313" key="3">
    <source>
        <dbReference type="Proteomes" id="UP000634011"/>
    </source>
</evidence>
<dbReference type="EMBL" id="JACOFV010000011">
    <property type="protein sequence ID" value="MBC3862983.1"/>
    <property type="molecule type" value="Genomic_DNA"/>
</dbReference>
<keyword evidence="3" id="KW-1185">Reference proteome</keyword>
<protein>
    <submittedName>
        <fullName evidence="2">PhnD/SsuA/transferrin family substrate-binding protein</fullName>
    </submittedName>
</protein>